<comment type="caution">
    <text evidence="2">The sequence shown here is derived from an EMBL/GenBank/DDBJ whole genome shotgun (WGS) entry which is preliminary data.</text>
</comment>
<gene>
    <name evidence="2" type="ORF">E5288_WYG006680</name>
</gene>
<organism evidence="2 3">
    <name type="scientific">Bos mutus</name>
    <name type="common">wild yak</name>
    <dbReference type="NCBI Taxonomy" id="72004"/>
    <lineage>
        <taxon>Eukaryota</taxon>
        <taxon>Metazoa</taxon>
        <taxon>Chordata</taxon>
        <taxon>Craniata</taxon>
        <taxon>Vertebrata</taxon>
        <taxon>Euteleostomi</taxon>
        <taxon>Mammalia</taxon>
        <taxon>Eutheria</taxon>
        <taxon>Laurasiatheria</taxon>
        <taxon>Artiodactyla</taxon>
        <taxon>Ruminantia</taxon>
        <taxon>Pecora</taxon>
        <taxon>Bovidae</taxon>
        <taxon>Bovinae</taxon>
        <taxon>Bos</taxon>
    </lineage>
</organism>
<feature type="compositionally biased region" description="Polar residues" evidence="1">
    <location>
        <begin position="104"/>
        <end position="126"/>
    </location>
</feature>
<dbReference type="EMBL" id="VBQZ03000046">
    <property type="protein sequence ID" value="MXQ88494.1"/>
    <property type="molecule type" value="Genomic_DNA"/>
</dbReference>
<feature type="region of interest" description="Disordered" evidence="1">
    <location>
        <begin position="66"/>
        <end position="192"/>
    </location>
</feature>
<feature type="compositionally biased region" description="Basic and acidic residues" evidence="1">
    <location>
        <begin position="33"/>
        <end position="43"/>
    </location>
</feature>
<protein>
    <submittedName>
        <fullName evidence="2">Uncharacterized protein</fullName>
    </submittedName>
</protein>
<feature type="compositionally biased region" description="Polar residues" evidence="1">
    <location>
        <begin position="161"/>
        <end position="185"/>
    </location>
</feature>
<feature type="region of interest" description="Disordered" evidence="1">
    <location>
        <begin position="1"/>
        <end position="43"/>
    </location>
</feature>
<feature type="compositionally biased region" description="Basic and acidic residues" evidence="1">
    <location>
        <begin position="74"/>
        <end position="92"/>
    </location>
</feature>
<proteinExistence type="predicted"/>
<keyword evidence="3" id="KW-1185">Reference proteome</keyword>
<reference evidence="2" key="1">
    <citation type="submission" date="2019-10" db="EMBL/GenBank/DDBJ databases">
        <title>The sequence and de novo assembly of the wild yak genome.</title>
        <authorList>
            <person name="Liu Y."/>
        </authorList>
    </citation>
    <scope>NUCLEOTIDE SEQUENCE [LARGE SCALE GENOMIC DNA]</scope>
    <source>
        <strain evidence="2">WY2019</strain>
    </source>
</reference>
<dbReference type="Proteomes" id="UP000322234">
    <property type="component" value="Unassembled WGS sequence"/>
</dbReference>
<feature type="compositionally biased region" description="Basic and acidic residues" evidence="1">
    <location>
        <begin position="10"/>
        <end position="23"/>
    </location>
</feature>
<evidence type="ECO:0000256" key="1">
    <source>
        <dbReference type="SAM" id="MobiDB-lite"/>
    </source>
</evidence>
<sequence length="212" mass="24095">MQRKPKIKWTNRDREQSKAREQWTQKLSEAGEESERCGTESEDREACADLRVIFVYMREDIKKKDCGSQGYAKMVERPLQERKRSLSQEARTDNSPGEADRSTIMGQSTHHPLESRSTCQRSTAQKHLNAAREARVGFEELATPQPNLRDGEAVAHVLSGKSRNSPSQRQRNTRSDQQLGTSASNAKGREIHLVVTEMCTNEVGLHEDTEDR</sequence>
<accession>A0A6B0RKL8</accession>
<evidence type="ECO:0000313" key="2">
    <source>
        <dbReference type="EMBL" id="MXQ88494.1"/>
    </source>
</evidence>
<name>A0A6B0RKL8_9CETA</name>
<dbReference type="AlphaFoldDB" id="A0A6B0RKL8"/>
<evidence type="ECO:0000313" key="3">
    <source>
        <dbReference type="Proteomes" id="UP000322234"/>
    </source>
</evidence>